<feature type="compositionally biased region" description="Basic residues" evidence="2">
    <location>
        <begin position="872"/>
        <end position="884"/>
    </location>
</feature>
<sequence>MSTVTHTPARIRTRSQQRPDNDEDHQGDDPYNVPQNTESHNDLDELIPLDRIVPADEQLQQQYEAINLSAEKTMDTPTENERKLLAQVQELTAQLMEIQRAAKQQQRQDSVVTLNTDCGPAGEKAAEKTGSQAYGDEDQFNAGRLQMVPIQARLPRGGWIKSPFDDLTFIGKTDKQNPIRFLEKFEKLAKYEGVSEEEQMFYFGKCMRGAASQRHELQLAESIEEIKDKFRQYFWGCQAQMRFRQQIYFGKYKPGTMSMTEYALNMARQAKTLRPPMTDEELVQTLREHFDGDVARELRPSIAKTVTDMIDMLDTLENERETRRLRGEARRTSDKPTSRATNGSSQTANRSDETKDGGRQNNFARRDATRNSPQTKSTSWRKADTPDTRKRGDVDIIEEPDSDDSQAKPRVTRYTRDGNNNPRKETVRSGYRPDTRTTRPGERGQKLAAITAKETEREAENTVEETAESEESDKECCLIQHEAPNRAPSEEKIDDIIDEIGRKLIAAGQETVECDDVPMIEFEYCAGKVKAVVDTGSQITAMTKQLREQLEKSGEPIKKVPTRLFKLKGAFSNEGVPIRDQVQVGFRYERKIYEHRYYVVDELAYDIVLGMDFHTKFCMKLVCHPRTEVRFLRSGRSYEDGCVEKAYRLLREMTHQMILSVERAPGYKRPVRGRAEPFLAIMELAGRLTTKVGELAEEYGFTGARTSRRTLFPNDGESERAGDNGENDGEPGSESIATMQVICRNPEDSQDEEIGPVILNEVMLIPLAPERPADGEEASVEDTRNTSASMETSIEILYERSPTLRPMQGRIRRRWGVRRSTRKRTSTQHRKTKKKATGVQKRWRISQFVRNQRRKRHRVIRGQVEDEDVARREKRRERDRKRRRQKEESQRVEK</sequence>
<evidence type="ECO:0000256" key="2">
    <source>
        <dbReference type="SAM" id="MobiDB-lite"/>
    </source>
</evidence>
<feature type="compositionally biased region" description="Acidic residues" evidence="2">
    <location>
        <begin position="395"/>
        <end position="404"/>
    </location>
</feature>
<dbReference type="GeneID" id="112468715"/>
<feature type="region of interest" description="Disordered" evidence="2">
    <location>
        <begin position="706"/>
        <end position="733"/>
    </location>
</feature>
<feature type="region of interest" description="Disordered" evidence="2">
    <location>
        <begin position="317"/>
        <end position="474"/>
    </location>
</feature>
<organism evidence="3 4">
    <name type="scientific">Temnothorax curvispinosus</name>
    <dbReference type="NCBI Taxonomy" id="300111"/>
    <lineage>
        <taxon>Eukaryota</taxon>
        <taxon>Metazoa</taxon>
        <taxon>Ecdysozoa</taxon>
        <taxon>Arthropoda</taxon>
        <taxon>Hexapoda</taxon>
        <taxon>Insecta</taxon>
        <taxon>Pterygota</taxon>
        <taxon>Neoptera</taxon>
        <taxon>Endopterygota</taxon>
        <taxon>Hymenoptera</taxon>
        <taxon>Apocrita</taxon>
        <taxon>Aculeata</taxon>
        <taxon>Formicoidea</taxon>
        <taxon>Formicidae</taxon>
        <taxon>Myrmicinae</taxon>
        <taxon>Temnothorax</taxon>
    </lineage>
</organism>
<feature type="compositionally biased region" description="Basic and acidic residues" evidence="2">
    <location>
        <begin position="885"/>
        <end position="894"/>
    </location>
</feature>
<protein>
    <submittedName>
        <fullName evidence="4">Uncharacterized protein LOC112468715</fullName>
    </submittedName>
</protein>
<feature type="region of interest" description="Disordered" evidence="2">
    <location>
        <begin position="817"/>
        <end position="894"/>
    </location>
</feature>
<feature type="compositionally biased region" description="Basic and acidic residues" evidence="2">
    <location>
        <begin position="317"/>
        <end position="337"/>
    </location>
</feature>
<keyword evidence="1" id="KW-0175">Coiled coil</keyword>
<feature type="compositionally biased region" description="Basic residues" evidence="2">
    <location>
        <begin position="817"/>
        <end position="844"/>
    </location>
</feature>
<dbReference type="AlphaFoldDB" id="A0A6J1RFP8"/>
<dbReference type="Gene3D" id="2.40.70.10">
    <property type="entry name" value="Acid Proteases"/>
    <property type="match status" value="1"/>
</dbReference>
<feature type="compositionally biased region" description="Basic and acidic residues" evidence="2">
    <location>
        <begin position="350"/>
        <end position="369"/>
    </location>
</feature>
<dbReference type="SUPFAM" id="SSF50630">
    <property type="entry name" value="Acid proteases"/>
    <property type="match status" value="1"/>
</dbReference>
<name>A0A6J1RFP8_9HYME</name>
<dbReference type="GO" id="GO:0004190">
    <property type="term" value="F:aspartic-type endopeptidase activity"/>
    <property type="evidence" value="ECO:0007669"/>
    <property type="project" value="InterPro"/>
</dbReference>
<dbReference type="Proteomes" id="UP000504618">
    <property type="component" value="Unplaced"/>
</dbReference>
<keyword evidence="3" id="KW-1185">Reference proteome</keyword>
<feature type="compositionally biased region" description="Basic residues" evidence="2">
    <location>
        <begin position="851"/>
        <end position="860"/>
    </location>
</feature>
<dbReference type="InterPro" id="IPR021109">
    <property type="entry name" value="Peptidase_aspartic_dom_sf"/>
</dbReference>
<dbReference type="PROSITE" id="PS00141">
    <property type="entry name" value="ASP_PROTEASE"/>
    <property type="match status" value="1"/>
</dbReference>
<feature type="non-terminal residue" evidence="4">
    <location>
        <position position="894"/>
    </location>
</feature>
<feature type="compositionally biased region" description="Basic and acidic residues" evidence="2">
    <location>
        <begin position="422"/>
        <end position="445"/>
    </location>
</feature>
<dbReference type="InterPro" id="IPR001969">
    <property type="entry name" value="Aspartic_peptidase_AS"/>
</dbReference>
<dbReference type="RefSeq" id="XP_024893784.1">
    <property type="nucleotide sequence ID" value="XM_025038016.1"/>
</dbReference>
<feature type="compositionally biased region" description="Polar residues" evidence="2">
    <location>
        <begin position="370"/>
        <end position="380"/>
    </location>
</feature>
<dbReference type="CDD" id="cd00303">
    <property type="entry name" value="retropepsin_like"/>
    <property type="match status" value="1"/>
</dbReference>
<feature type="compositionally biased region" description="Basic and acidic residues" evidence="2">
    <location>
        <begin position="381"/>
        <end position="394"/>
    </location>
</feature>
<feature type="compositionally biased region" description="Polar residues" evidence="2">
    <location>
        <begin position="338"/>
        <end position="349"/>
    </location>
</feature>
<feature type="region of interest" description="Disordered" evidence="2">
    <location>
        <begin position="1"/>
        <end position="41"/>
    </location>
</feature>
<accession>A0A6J1RFP8</accession>
<dbReference type="GO" id="GO:0006508">
    <property type="term" value="P:proteolysis"/>
    <property type="evidence" value="ECO:0007669"/>
    <property type="project" value="InterPro"/>
</dbReference>
<feature type="region of interest" description="Disordered" evidence="2">
    <location>
        <begin position="770"/>
        <end position="789"/>
    </location>
</feature>
<dbReference type="OrthoDB" id="7555401at2759"/>
<feature type="compositionally biased region" description="Acidic residues" evidence="2">
    <location>
        <begin position="461"/>
        <end position="473"/>
    </location>
</feature>
<proteinExistence type="predicted"/>
<feature type="coiled-coil region" evidence="1">
    <location>
        <begin position="81"/>
        <end position="108"/>
    </location>
</feature>
<reference evidence="4" key="1">
    <citation type="submission" date="2025-08" db="UniProtKB">
        <authorList>
            <consortium name="RefSeq"/>
        </authorList>
    </citation>
    <scope>IDENTIFICATION</scope>
    <source>
        <tissue evidence="4">Whole body</tissue>
    </source>
</reference>
<evidence type="ECO:0000313" key="4">
    <source>
        <dbReference type="RefSeq" id="XP_024893784.1"/>
    </source>
</evidence>
<evidence type="ECO:0000256" key="1">
    <source>
        <dbReference type="SAM" id="Coils"/>
    </source>
</evidence>
<evidence type="ECO:0000313" key="3">
    <source>
        <dbReference type="Proteomes" id="UP000504618"/>
    </source>
</evidence>
<gene>
    <name evidence="4" type="primary">LOC112468715</name>
</gene>